<protein>
    <submittedName>
        <fullName evidence="1">OB-fold nucleic acid binding domain-containing protein</fullName>
    </submittedName>
</protein>
<evidence type="ECO:0000313" key="1">
    <source>
        <dbReference type="EMBL" id="MFC0625384.1"/>
    </source>
</evidence>
<gene>
    <name evidence="1" type="ORF">ACFFGN_14990</name>
</gene>
<dbReference type="SUPFAM" id="SSF50249">
    <property type="entry name" value="Nucleic acid-binding proteins"/>
    <property type="match status" value="1"/>
</dbReference>
<accession>A0ABV6QL72</accession>
<name>A0ABV6QL72_9ACTN</name>
<dbReference type="PIRSF" id="PIRSF006910">
    <property type="entry name" value="NA_bind_Rv2694c_prd"/>
    <property type="match status" value="1"/>
</dbReference>
<dbReference type="InterPro" id="IPR012340">
    <property type="entry name" value="NA-bd_OB-fold"/>
</dbReference>
<dbReference type="CDD" id="cd04488">
    <property type="entry name" value="RecG_wedge_OBF"/>
    <property type="match status" value="1"/>
</dbReference>
<sequence length="130" mass="14010">MGSGVKAAEKFRRALRGFAGDRDERDAEVLQDGVADCGARSITGCHDREMVTLFGTLRTITFSPRGGVPALEGELFDGTGTVTLIWLGRRRIAGIHPGTDLIVSGRIGVVDGNRVMFNPRYELRPSVAHG</sequence>
<proteinExistence type="predicted"/>
<organism evidence="1 2">
    <name type="scientific">Kribbella deserti</name>
    <dbReference type="NCBI Taxonomy" id="1926257"/>
    <lineage>
        <taxon>Bacteria</taxon>
        <taxon>Bacillati</taxon>
        <taxon>Actinomycetota</taxon>
        <taxon>Actinomycetes</taxon>
        <taxon>Propionibacteriales</taxon>
        <taxon>Kribbellaceae</taxon>
        <taxon>Kribbella</taxon>
    </lineage>
</organism>
<dbReference type="Gene3D" id="2.40.50.140">
    <property type="entry name" value="Nucleic acid-binding proteins"/>
    <property type="match status" value="1"/>
</dbReference>
<evidence type="ECO:0000313" key="2">
    <source>
        <dbReference type="Proteomes" id="UP001589890"/>
    </source>
</evidence>
<comment type="caution">
    <text evidence="1">The sequence shown here is derived from an EMBL/GenBank/DDBJ whole genome shotgun (WGS) entry which is preliminary data.</text>
</comment>
<dbReference type="RefSeq" id="WP_380047743.1">
    <property type="nucleotide sequence ID" value="NZ_JBHLTC010000018.1"/>
</dbReference>
<dbReference type="Proteomes" id="UP001589890">
    <property type="component" value="Unassembled WGS sequence"/>
</dbReference>
<keyword evidence="2" id="KW-1185">Reference proteome</keyword>
<reference evidence="1 2" key="1">
    <citation type="submission" date="2024-09" db="EMBL/GenBank/DDBJ databases">
        <authorList>
            <person name="Sun Q."/>
            <person name="Mori K."/>
        </authorList>
    </citation>
    <scope>NUCLEOTIDE SEQUENCE [LARGE SCALE GENOMIC DNA]</scope>
    <source>
        <strain evidence="1 2">CGMCC 1.15906</strain>
    </source>
</reference>
<dbReference type="InterPro" id="IPR016499">
    <property type="entry name" value="NucleicA-bd_Rv2694c_prd"/>
</dbReference>
<dbReference type="EMBL" id="JBHLTC010000018">
    <property type="protein sequence ID" value="MFC0625384.1"/>
    <property type="molecule type" value="Genomic_DNA"/>
</dbReference>